<dbReference type="EMBL" id="JBICBT010001186">
    <property type="protein sequence ID" value="KAL3079497.1"/>
    <property type="molecule type" value="Genomic_DNA"/>
</dbReference>
<keyword evidence="3" id="KW-1185">Reference proteome</keyword>
<gene>
    <name evidence="2" type="ORF">niasHT_032505</name>
</gene>
<dbReference type="Proteomes" id="UP001620626">
    <property type="component" value="Unassembled WGS sequence"/>
</dbReference>
<evidence type="ECO:0000256" key="1">
    <source>
        <dbReference type="SAM" id="MobiDB-lite"/>
    </source>
</evidence>
<protein>
    <submittedName>
        <fullName evidence="2">Uncharacterized protein</fullName>
    </submittedName>
</protein>
<proteinExistence type="predicted"/>
<reference evidence="2 3" key="1">
    <citation type="submission" date="2024-10" db="EMBL/GenBank/DDBJ databases">
        <authorList>
            <person name="Kim D."/>
        </authorList>
    </citation>
    <scope>NUCLEOTIDE SEQUENCE [LARGE SCALE GENOMIC DNA]</scope>
    <source>
        <strain evidence="2">BH-2024</strain>
    </source>
</reference>
<accession>A0ABD2IK35</accession>
<organism evidence="2 3">
    <name type="scientific">Heterodera trifolii</name>
    <dbReference type="NCBI Taxonomy" id="157864"/>
    <lineage>
        <taxon>Eukaryota</taxon>
        <taxon>Metazoa</taxon>
        <taxon>Ecdysozoa</taxon>
        <taxon>Nematoda</taxon>
        <taxon>Chromadorea</taxon>
        <taxon>Rhabditida</taxon>
        <taxon>Tylenchina</taxon>
        <taxon>Tylenchomorpha</taxon>
        <taxon>Tylenchoidea</taxon>
        <taxon>Heteroderidae</taxon>
        <taxon>Heteroderinae</taxon>
        <taxon>Heterodera</taxon>
    </lineage>
</organism>
<evidence type="ECO:0000313" key="2">
    <source>
        <dbReference type="EMBL" id="KAL3079497.1"/>
    </source>
</evidence>
<dbReference type="AlphaFoldDB" id="A0ABD2IK35"/>
<comment type="caution">
    <text evidence="2">The sequence shown here is derived from an EMBL/GenBank/DDBJ whole genome shotgun (WGS) entry which is preliminary data.</text>
</comment>
<evidence type="ECO:0000313" key="3">
    <source>
        <dbReference type="Proteomes" id="UP001620626"/>
    </source>
</evidence>
<name>A0ABD2IK35_9BILA</name>
<sequence>MISTADQRNHSRHPIPNHSSLTTHHKHPPPIAASSHPRGKFGGGGTCRSVGRCACPCPPPVLCPLLLLSNLGSIFNFWIEKTKFVGRAKPRPKTLTLIIKYSAPITIIIQVKSDRCSRLLGSESGNQCSLITFAV</sequence>
<feature type="region of interest" description="Disordered" evidence="1">
    <location>
        <begin position="1"/>
        <end position="38"/>
    </location>
</feature>